<dbReference type="InterPro" id="IPR046193">
    <property type="entry name" value="DUF6221"/>
</dbReference>
<evidence type="ECO:0000313" key="2">
    <source>
        <dbReference type="Proteomes" id="UP001249760"/>
    </source>
</evidence>
<dbReference type="RefSeq" id="WP_394306000.1">
    <property type="nucleotide sequence ID" value="NZ_JASKMA010000006.1"/>
</dbReference>
<accession>A0ABU3JP67</accession>
<protein>
    <submittedName>
        <fullName evidence="1">DUF6221 family protein</fullName>
    </submittedName>
</protein>
<keyword evidence="2" id="KW-1185">Reference proteome</keyword>
<organism evidence="1 2">
    <name type="scientific">Streptomyces lusitanus</name>
    <dbReference type="NCBI Taxonomy" id="68232"/>
    <lineage>
        <taxon>Bacteria</taxon>
        <taxon>Bacillati</taxon>
        <taxon>Actinomycetota</taxon>
        <taxon>Actinomycetes</taxon>
        <taxon>Kitasatosporales</taxon>
        <taxon>Streptomycetaceae</taxon>
        <taxon>Streptomyces</taxon>
    </lineage>
</organism>
<dbReference type="EMBL" id="JASKMA010000006">
    <property type="protein sequence ID" value="MDT6983726.1"/>
    <property type="molecule type" value="Genomic_DNA"/>
</dbReference>
<evidence type="ECO:0000313" key="1">
    <source>
        <dbReference type="EMBL" id="MDT6983726.1"/>
    </source>
</evidence>
<proteinExistence type="predicted"/>
<reference evidence="1 2" key="1">
    <citation type="submission" date="2023-05" db="EMBL/GenBank/DDBJ databases">
        <title>Streptomyces fuscus sp. nov., a brown-black pigment producing actinomyces isolated from dry sand of Sea duck farm.</title>
        <authorList>
            <person name="Xie J."/>
            <person name="Shen N."/>
        </authorList>
    </citation>
    <scope>NUCLEOTIDE SEQUENCE [LARGE SCALE GENOMIC DNA]</scope>
    <source>
        <strain evidence="1 2">CGMCC 4.1745</strain>
    </source>
</reference>
<name>A0ABU3JP67_9ACTN</name>
<dbReference type="Proteomes" id="UP001249760">
    <property type="component" value="Unassembled WGS sequence"/>
</dbReference>
<dbReference type="Pfam" id="PF19730">
    <property type="entry name" value="DUF6221"/>
    <property type="match status" value="1"/>
</dbReference>
<comment type="caution">
    <text evidence="1">The sequence shown here is derived from an EMBL/GenBank/DDBJ whole genome shotgun (WGS) entry which is preliminary data.</text>
</comment>
<gene>
    <name evidence="1" type="ORF">QNO04_09650</name>
</gene>
<sequence length="139" mass="15878">MDELVQWLRAQLEEDERIAQAASPGPWSTKWNAQEYALVAPSRNYPIAEWTYAVATCEPEASTQRAECDTADADFIAQYDPARVLAEIGAKRELLRRYEHLKHDVMPDDLTGVWAFEVVLRAHAVVYAARPGYKESWRP</sequence>